<evidence type="ECO:0000256" key="1">
    <source>
        <dbReference type="ARBA" id="ARBA00022679"/>
    </source>
</evidence>
<dbReference type="PANTHER" id="PTHR43877">
    <property type="entry name" value="AMINOALKYLPHOSPHONATE N-ACETYLTRANSFERASE-RELATED-RELATED"/>
    <property type="match status" value="1"/>
</dbReference>
<dbReference type="RefSeq" id="WP_345440338.1">
    <property type="nucleotide sequence ID" value="NZ_BAABQU010000001.1"/>
</dbReference>
<dbReference type="CDD" id="cd04301">
    <property type="entry name" value="NAT_SF"/>
    <property type="match status" value="1"/>
</dbReference>
<proteinExistence type="predicted"/>
<keyword evidence="2" id="KW-0012">Acyltransferase</keyword>
<evidence type="ECO:0000259" key="4">
    <source>
        <dbReference type="PROSITE" id="PS51186"/>
    </source>
</evidence>
<evidence type="ECO:0000256" key="2">
    <source>
        <dbReference type="ARBA" id="ARBA00023315"/>
    </source>
</evidence>
<dbReference type="InterPro" id="IPR000182">
    <property type="entry name" value="GNAT_dom"/>
</dbReference>
<protein>
    <recommendedName>
        <fullName evidence="4">N-acetyltransferase domain-containing protein</fullName>
    </recommendedName>
</protein>
<dbReference type="InterPro" id="IPR050832">
    <property type="entry name" value="Bact_Acetyltransf"/>
</dbReference>
<reference evidence="5 6" key="1">
    <citation type="submission" date="2024-02" db="EMBL/GenBank/DDBJ databases">
        <title>Deinococcus caeni NBRC 101312.</title>
        <authorList>
            <person name="Ichikawa N."/>
            <person name="Katano-Makiyama Y."/>
            <person name="Hidaka K."/>
        </authorList>
    </citation>
    <scope>NUCLEOTIDE SEQUENCE [LARGE SCALE GENOMIC DNA]</scope>
    <source>
        <strain evidence="5 6">NBRC 101312</strain>
    </source>
</reference>
<dbReference type="Proteomes" id="UP001423409">
    <property type="component" value="Unassembled WGS sequence"/>
</dbReference>
<feature type="domain" description="N-acetyltransferase" evidence="4">
    <location>
        <begin position="6"/>
        <end position="157"/>
    </location>
</feature>
<feature type="region of interest" description="Disordered" evidence="3">
    <location>
        <begin position="159"/>
        <end position="184"/>
    </location>
</feature>
<dbReference type="Gene3D" id="3.40.630.30">
    <property type="match status" value="1"/>
</dbReference>
<evidence type="ECO:0000313" key="6">
    <source>
        <dbReference type="Proteomes" id="UP001423409"/>
    </source>
</evidence>
<keyword evidence="1" id="KW-0808">Transferase</keyword>
<dbReference type="EMBL" id="BAABQU010000001">
    <property type="protein sequence ID" value="GAA5438596.1"/>
    <property type="molecule type" value="Genomic_DNA"/>
</dbReference>
<organism evidence="5 6">
    <name type="scientific">Deinococcus caeni</name>
    <dbReference type="NCBI Taxonomy" id="569127"/>
    <lineage>
        <taxon>Bacteria</taxon>
        <taxon>Thermotogati</taxon>
        <taxon>Deinococcota</taxon>
        <taxon>Deinococci</taxon>
        <taxon>Deinococcales</taxon>
        <taxon>Deinococcaceae</taxon>
        <taxon>Deinococcus</taxon>
    </lineage>
</organism>
<dbReference type="InterPro" id="IPR016181">
    <property type="entry name" value="Acyl_CoA_acyltransferase"/>
</dbReference>
<comment type="caution">
    <text evidence="5">The sequence shown here is derived from an EMBL/GenBank/DDBJ whole genome shotgun (WGS) entry which is preliminary data.</text>
</comment>
<gene>
    <name evidence="5" type="ORF">Dcae01_00083</name>
</gene>
<dbReference type="PANTHER" id="PTHR43877:SF2">
    <property type="entry name" value="AMINOALKYLPHOSPHONATE N-ACETYLTRANSFERASE-RELATED"/>
    <property type="match status" value="1"/>
</dbReference>
<dbReference type="PROSITE" id="PS51186">
    <property type="entry name" value="GNAT"/>
    <property type="match status" value="1"/>
</dbReference>
<evidence type="ECO:0000313" key="5">
    <source>
        <dbReference type="EMBL" id="GAA5438596.1"/>
    </source>
</evidence>
<accession>A0ABP9U6Y1</accession>
<dbReference type="Pfam" id="PF00583">
    <property type="entry name" value="Acetyltransf_1"/>
    <property type="match status" value="1"/>
</dbReference>
<name>A0ABP9U6Y1_9DEIO</name>
<dbReference type="SUPFAM" id="SSF55729">
    <property type="entry name" value="Acyl-CoA N-acyltransferases (Nat)"/>
    <property type="match status" value="1"/>
</dbReference>
<keyword evidence="6" id="KW-1185">Reference proteome</keyword>
<sequence length="184" mass="19477">MTHAPTTLRPVNPDDIPAFHAVMMAAGMDPRSSWNRTTPADLERSLLAPGAGGFLAAGGGEVLGCVGYRPDGDRTLTLNKLATLPQARRLGVGRALVREVEHVARMGGYGRVLLAVSQFNLDVLPFYDRLGYTVTDEPYAHAHPDSPAPVVLIKSLLSPSPPVGEGRGGGACDPRSRPVSTEET</sequence>
<evidence type="ECO:0000256" key="3">
    <source>
        <dbReference type="SAM" id="MobiDB-lite"/>
    </source>
</evidence>